<gene>
    <name evidence="1" type="ORF">H9874_02765</name>
</gene>
<dbReference type="NCBIfam" id="TIGR02681">
    <property type="entry name" value="phage_pRha"/>
    <property type="match status" value="1"/>
</dbReference>
<comment type="caution">
    <text evidence="1">The sequence shown here is derived from an EMBL/GenBank/DDBJ whole genome shotgun (WGS) entry which is preliminary data.</text>
</comment>
<organism evidence="1 2">
    <name type="scientific">Candidatus Bilophila faecipullorum</name>
    <dbReference type="NCBI Taxonomy" id="2838482"/>
    <lineage>
        <taxon>Bacteria</taxon>
        <taxon>Pseudomonadati</taxon>
        <taxon>Thermodesulfobacteriota</taxon>
        <taxon>Desulfovibrionia</taxon>
        <taxon>Desulfovibrionales</taxon>
        <taxon>Desulfovibrionaceae</taxon>
        <taxon>Bilophila</taxon>
    </lineage>
</organism>
<dbReference type="EMBL" id="DXGI01000101">
    <property type="protein sequence ID" value="HIW78053.1"/>
    <property type="molecule type" value="Genomic_DNA"/>
</dbReference>
<accession>A0A9D1R037</accession>
<sequence length="276" mass="31297">MIEIALREINGKNIPAVTSLQVAAHFGKNHKDVLRDIRVTIEKCSQEFNERNFAPVEYTDAKGEKRPMYLLSKDGFMMVAMAYITPEAMRIKEAYIARFNDMERELAGRNPSLPQTYADALRALAAEVEIRQAVEQQKALAESQRDEAIRTKSHIGTRREASAMATASVAVRRAAALEDELGRGRDYKTVKAIPWFREVFADTPPAYQVAGRKLSELSRRMDCDVREIEDSRFGSVKAYHVDVIKAFRLALENDLNMMGKYRARRGADDFTMRGAK</sequence>
<protein>
    <submittedName>
        <fullName evidence="1">Rha family transcriptional regulator</fullName>
    </submittedName>
</protein>
<reference evidence="1" key="1">
    <citation type="journal article" date="2021" name="PeerJ">
        <title>Extensive microbial diversity within the chicken gut microbiome revealed by metagenomics and culture.</title>
        <authorList>
            <person name="Gilroy R."/>
            <person name="Ravi A."/>
            <person name="Getino M."/>
            <person name="Pursley I."/>
            <person name="Horton D.L."/>
            <person name="Alikhan N.F."/>
            <person name="Baker D."/>
            <person name="Gharbi K."/>
            <person name="Hall N."/>
            <person name="Watson M."/>
            <person name="Adriaenssens E.M."/>
            <person name="Foster-Nyarko E."/>
            <person name="Jarju S."/>
            <person name="Secka A."/>
            <person name="Antonio M."/>
            <person name="Oren A."/>
            <person name="Chaudhuri R.R."/>
            <person name="La Ragione R."/>
            <person name="Hildebrand F."/>
            <person name="Pallen M.J."/>
        </authorList>
    </citation>
    <scope>NUCLEOTIDE SEQUENCE</scope>
    <source>
        <strain evidence="1">ChiSxjej5B17-1746</strain>
    </source>
</reference>
<reference evidence="1" key="2">
    <citation type="submission" date="2021-04" db="EMBL/GenBank/DDBJ databases">
        <authorList>
            <person name="Gilroy R."/>
        </authorList>
    </citation>
    <scope>NUCLEOTIDE SEQUENCE</scope>
    <source>
        <strain evidence="1">ChiSxjej5B17-1746</strain>
    </source>
</reference>
<dbReference type="AlphaFoldDB" id="A0A9D1R037"/>
<dbReference type="Pfam" id="PF09669">
    <property type="entry name" value="Phage_pRha"/>
    <property type="match status" value="1"/>
</dbReference>
<dbReference type="Proteomes" id="UP000824264">
    <property type="component" value="Unassembled WGS sequence"/>
</dbReference>
<evidence type="ECO:0000313" key="1">
    <source>
        <dbReference type="EMBL" id="HIW78053.1"/>
    </source>
</evidence>
<evidence type="ECO:0000313" key="2">
    <source>
        <dbReference type="Proteomes" id="UP000824264"/>
    </source>
</evidence>
<proteinExistence type="predicted"/>
<dbReference type="InterPro" id="IPR014054">
    <property type="entry name" value="Phage_regulatory_Rha"/>
</dbReference>
<name>A0A9D1R037_9BACT</name>